<dbReference type="PRINTS" id="PR00446">
    <property type="entry name" value="HYDRGNUPTAKE"/>
</dbReference>
<evidence type="ECO:0000313" key="8">
    <source>
        <dbReference type="Proteomes" id="UP000054010"/>
    </source>
</evidence>
<proteinExistence type="inferred from homology"/>
<comment type="similarity">
    <text evidence="1">Belongs to the peptidase A31 family.</text>
</comment>
<evidence type="ECO:0000256" key="3">
    <source>
        <dbReference type="ARBA" id="ARBA00022670"/>
    </source>
</evidence>
<dbReference type="GO" id="GO:0016485">
    <property type="term" value="P:protein processing"/>
    <property type="evidence" value="ECO:0007669"/>
    <property type="project" value="TreeGrafter"/>
</dbReference>
<dbReference type="CDD" id="cd06062">
    <property type="entry name" value="H2MP_MemB-H2up"/>
    <property type="match status" value="1"/>
</dbReference>
<dbReference type="STRING" id="765420.OSCT_1635"/>
<dbReference type="GO" id="GO:0008047">
    <property type="term" value="F:enzyme activator activity"/>
    <property type="evidence" value="ECO:0007669"/>
    <property type="project" value="InterPro"/>
</dbReference>
<keyword evidence="3" id="KW-0645">Protease</keyword>
<gene>
    <name evidence="7" type="ORF">OSCT_1635</name>
</gene>
<dbReference type="GO" id="GO:0004190">
    <property type="term" value="F:aspartic-type endopeptidase activity"/>
    <property type="evidence" value="ECO:0007669"/>
    <property type="project" value="UniProtKB-KW"/>
</dbReference>
<dbReference type="GO" id="GO:0046872">
    <property type="term" value="F:metal ion binding"/>
    <property type="evidence" value="ECO:0007669"/>
    <property type="project" value="UniProtKB-KW"/>
</dbReference>
<keyword evidence="5" id="KW-0064">Aspartyl protease</keyword>
<dbReference type="HOGENOM" id="CLU_099037_0_0_0"/>
<evidence type="ECO:0000313" key="7">
    <source>
        <dbReference type="EMBL" id="EFO80544.1"/>
    </source>
</evidence>
<dbReference type="eggNOG" id="COG0680">
    <property type="taxonomic scope" value="Bacteria"/>
</dbReference>
<dbReference type="InterPro" id="IPR023430">
    <property type="entry name" value="Pept_HybD-like_dom_sf"/>
</dbReference>
<dbReference type="FunFam" id="3.40.50.1450:FF:000002">
    <property type="entry name" value="Hydrogenase 1 maturation protease"/>
    <property type="match status" value="1"/>
</dbReference>
<reference evidence="7 8" key="1">
    <citation type="journal article" date="2011" name="J. Bacteriol.">
        <title>Draft genome sequence of the anoxygenic filamentous phototrophic bacterium Oscillochloris trichoides subsp. DG-6.</title>
        <authorList>
            <person name="Kuznetsov B.B."/>
            <person name="Ivanovsky R.N."/>
            <person name="Keppen O.I."/>
            <person name="Sukhacheva M.V."/>
            <person name="Bumazhkin B.K."/>
            <person name="Patutina E.O."/>
            <person name="Beletsky A.V."/>
            <person name="Mardanov A.V."/>
            <person name="Baslerov R.V."/>
            <person name="Panteleeva A.N."/>
            <person name="Kolganova T.V."/>
            <person name="Ravin N.V."/>
            <person name="Skryabin K.G."/>
        </authorList>
    </citation>
    <scope>NUCLEOTIDE SEQUENCE [LARGE SCALE GENOMIC DNA]</scope>
    <source>
        <strain evidence="7 8">DG-6</strain>
    </source>
</reference>
<organism evidence="7 8">
    <name type="scientific">Oscillochloris trichoides DG-6</name>
    <dbReference type="NCBI Taxonomy" id="765420"/>
    <lineage>
        <taxon>Bacteria</taxon>
        <taxon>Bacillati</taxon>
        <taxon>Chloroflexota</taxon>
        <taxon>Chloroflexia</taxon>
        <taxon>Chloroflexales</taxon>
        <taxon>Chloroflexineae</taxon>
        <taxon>Oscillochloridaceae</taxon>
        <taxon>Oscillochloris</taxon>
    </lineage>
</organism>
<evidence type="ECO:0000256" key="5">
    <source>
        <dbReference type="ARBA" id="ARBA00022750"/>
    </source>
</evidence>
<evidence type="ECO:0000256" key="4">
    <source>
        <dbReference type="ARBA" id="ARBA00022723"/>
    </source>
</evidence>
<dbReference type="Pfam" id="PF01750">
    <property type="entry name" value="HycI"/>
    <property type="match status" value="1"/>
</dbReference>
<dbReference type="NCBIfam" id="TIGR00072">
    <property type="entry name" value="hydrog_prot"/>
    <property type="match status" value="1"/>
</dbReference>
<evidence type="ECO:0000256" key="1">
    <source>
        <dbReference type="ARBA" id="ARBA00006814"/>
    </source>
</evidence>
<keyword evidence="8" id="KW-1185">Reference proteome</keyword>
<dbReference type="InterPro" id="IPR000671">
    <property type="entry name" value="Peptidase_A31"/>
</dbReference>
<keyword evidence="4" id="KW-0479">Metal-binding</keyword>
<dbReference type="EMBL" id="ADVR01000051">
    <property type="protein sequence ID" value="EFO80544.1"/>
    <property type="molecule type" value="Genomic_DNA"/>
</dbReference>
<name>E1IE84_9CHLR</name>
<keyword evidence="2" id="KW-0533">Nickel</keyword>
<evidence type="ECO:0000256" key="6">
    <source>
        <dbReference type="ARBA" id="ARBA00022801"/>
    </source>
</evidence>
<comment type="caution">
    <text evidence="7">The sequence shown here is derived from an EMBL/GenBank/DDBJ whole genome shotgun (WGS) entry which is preliminary data.</text>
</comment>
<sequence length="155" mass="16625">MGLGNILLRDEGIGVRTYERMVERYVLPAEVEAIDGGTLGLNLLPYLEDARRVLLIDAVRSGQEPGSIVRLEGDAIPAALALKMSMHQSGLHDLLAISALRGTTPELIILWGMEPLVMEPGLDLTPPCAAALDTLVDHVVGELRTWGLDVVALPA</sequence>
<accession>E1IE84</accession>
<dbReference type="SUPFAM" id="SSF53163">
    <property type="entry name" value="HybD-like"/>
    <property type="match status" value="1"/>
</dbReference>
<dbReference type="AlphaFoldDB" id="E1IE84"/>
<dbReference type="PANTHER" id="PTHR30302:SF1">
    <property type="entry name" value="HYDROGENASE 2 MATURATION PROTEASE"/>
    <property type="match status" value="1"/>
</dbReference>
<dbReference type="Proteomes" id="UP000054010">
    <property type="component" value="Unassembled WGS sequence"/>
</dbReference>
<dbReference type="Gene3D" id="3.40.50.1450">
    <property type="entry name" value="HybD-like"/>
    <property type="match status" value="1"/>
</dbReference>
<protein>
    <submittedName>
        <fullName evidence="7">Hydrogenase expression/formation protein</fullName>
    </submittedName>
</protein>
<keyword evidence="6" id="KW-0378">Hydrolase</keyword>
<dbReference type="PANTHER" id="PTHR30302">
    <property type="entry name" value="HYDROGENASE 1 MATURATION PROTEASE"/>
    <property type="match status" value="1"/>
</dbReference>
<evidence type="ECO:0000256" key="2">
    <source>
        <dbReference type="ARBA" id="ARBA00022596"/>
    </source>
</evidence>